<dbReference type="PANTHER" id="PTHR24379">
    <property type="entry name" value="KRAB AND ZINC FINGER DOMAIN-CONTAINING"/>
    <property type="match status" value="1"/>
</dbReference>
<keyword evidence="4" id="KW-0862">Zinc</keyword>
<dbReference type="Gene3D" id="3.30.160.60">
    <property type="entry name" value="Classic Zinc Finger"/>
    <property type="match status" value="1"/>
</dbReference>
<dbReference type="GO" id="GO:0005634">
    <property type="term" value="C:nucleus"/>
    <property type="evidence" value="ECO:0000318"/>
    <property type="project" value="GO_Central"/>
</dbReference>
<evidence type="ECO:0000256" key="1">
    <source>
        <dbReference type="ARBA" id="ARBA00022723"/>
    </source>
</evidence>
<dbReference type="PROSITE" id="PS50157">
    <property type="entry name" value="ZINC_FINGER_C2H2_2"/>
    <property type="match status" value="1"/>
</dbReference>
<keyword evidence="1" id="KW-0479">Metal-binding</keyword>
<dbReference type="CTD" id="20203092"/>
<evidence type="ECO:0000259" key="6">
    <source>
        <dbReference type="PROSITE" id="PS50157"/>
    </source>
</evidence>
<dbReference type="GO" id="GO:0000981">
    <property type="term" value="F:DNA-binding transcription factor activity, RNA polymerase II-specific"/>
    <property type="evidence" value="ECO:0000318"/>
    <property type="project" value="GO_Central"/>
</dbReference>
<dbReference type="SUPFAM" id="SSF57667">
    <property type="entry name" value="beta-beta-alpha zinc fingers"/>
    <property type="match status" value="2"/>
</dbReference>
<dbReference type="AlphaFoldDB" id="T1F2P3"/>
<dbReference type="EMBL" id="KB096183">
    <property type="protein sequence ID" value="ESO07581.1"/>
    <property type="molecule type" value="Genomic_DNA"/>
</dbReference>
<dbReference type="InParanoid" id="T1F2P3"/>
<proteinExistence type="predicted"/>
<dbReference type="HOGENOM" id="CLU_410654_0_0_1"/>
<reference evidence="9" key="1">
    <citation type="submission" date="2012-12" db="EMBL/GenBank/DDBJ databases">
        <authorList>
            <person name="Hellsten U."/>
            <person name="Grimwood J."/>
            <person name="Chapman J.A."/>
            <person name="Shapiro H."/>
            <person name="Aerts A."/>
            <person name="Otillar R.P."/>
            <person name="Terry A.Y."/>
            <person name="Boore J.L."/>
            <person name="Simakov O."/>
            <person name="Marletaz F."/>
            <person name="Cho S.-J."/>
            <person name="Edsinger-Gonzales E."/>
            <person name="Havlak P."/>
            <person name="Kuo D.-H."/>
            <person name="Larsson T."/>
            <person name="Lv J."/>
            <person name="Arendt D."/>
            <person name="Savage R."/>
            <person name="Osoegawa K."/>
            <person name="de Jong P."/>
            <person name="Lindberg D.R."/>
            <person name="Seaver E.C."/>
            <person name="Weisblat D.A."/>
            <person name="Putnam N.H."/>
            <person name="Grigoriev I.V."/>
            <person name="Rokhsar D.S."/>
        </authorList>
    </citation>
    <scope>NUCLEOTIDE SEQUENCE</scope>
</reference>
<protein>
    <recommendedName>
        <fullName evidence="6">C2H2-type domain-containing protein</fullName>
    </recommendedName>
</protein>
<feature type="domain" description="C2H2-type" evidence="6">
    <location>
        <begin position="403"/>
        <end position="431"/>
    </location>
</feature>
<dbReference type="GeneID" id="20203092"/>
<gene>
    <name evidence="8" type="primary">20203092</name>
    <name evidence="7" type="ORF">HELRODRAFT_170128</name>
</gene>
<dbReference type="PROSITE" id="PS00028">
    <property type="entry name" value="ZINC_FINGER_C2H2_1"/>
    <property type="match status" value="3"/>
</dbReference>
<dbReference type="GO" id="GO:0006357">
    <property type="term" value="P:regulation of transcription by RNA polymerase II"/>
    <property type="evidence" value="ECO:0000318"/>
    <property type="project" value="GO_Central"/>
</dbReference>
<dbReference type="InterPro" id="IPR036236">
    <property type="entry name" value="Znf_C2H2_sf"/>
</dbReference>
<dbReference type="EMBL" id="AMQM01003479">
    <property type="status" value="NOT_ANNOTATED_CDS"/>
    <property type="molecule type" value="Genomic_DNA"/>
</dbReference>
<dbReference type="KEGG" id="hro:HELRODRAFT_170128"/>
<name>T1F2P3_HELRO</name>
<evidence type="ECO:0000256" key="3">
    <source>
        <dbReference type="ARBA" id="ARBA00022771"/>
    </source>
</evidence>
<evidence type="ECO:0000256" key="4">
    <source>
        <dbReference type="ARBA" id="ARBA00022833"/>
    </source>
</evidence>
<dbReference type="eggNOG" id="KOG1721">
    <property type="taxonomic scope" value="Eukaryota"/>
</dbReference>
<dbReference type="EnsemblMetazoa" id="HelroT170128">
    <property type="protein sequence ID" value="HelroP170128"/>
    <property type="gene ID" value="HelroG170128"/>
</dbReference>
<evidence type="ECO:0000313" key="9">
    <source>
        <dbReference type="Proteomes" id="UP000015101"/>
    </source>
</evidence>
<evidence type="ECO:0000256" key="5">
    <source>
        <dbReference type="PROSITE-ProRule" id="PRU00042"/>
    </source>
</evidence>
<dbReference type="RefSeq" id="XP_009014192.1">
    <property type="nucleotide sequence ID" value="XM_009015944.1"/>
</dbReference>
<keyword evidence="3 5" id="KW-0863">Zinc-finger</keyword>
<evidence type="ECO:0000313" key="8">
    <source>
        <dbReference type="EnsemblMetazoa" id="HelroP170128"/>
    </source>
</evidence>
<organism evidence="8 9">
    <name type="scientific">Helobdella robusta</name>
    <name type="common">Californian leech</name>
    <dbReference type="NCBI Taxonomy" id="6412"/>
    <lineage>
        <taxon>Eukaryota</taxon>
        <taxon>Metazoa</taxon>
        <taxon>Spiralia</taxon>
        <taxon>Lophotrochozoa</taxon>
        <taxon>Annelida</taxon>
        <taxon>Clitellata</taxon>
        <taxon>Hirudinea</taxon>
        <taxon>Rhynchobdellida</taxon>
        <taxon>Glossiphoniidae</taxon>
        <taxon>Helobdella</taxon>
    </lineage>
</organism>
<dbReference type="OrthoDB" id="6077919at2759"/>
<dbReference type="InterPro" id="IPR013087">
    <property type="entry name" value="Znf_C2H2_type"/>
</dbReference>
<keyword evidence="2" id="KW-0677">Repeat</keyword>
<accession>T1F2P3</accession>
<dbReference type="Proteomes" id="UP000015101">
    <property type="component" value="Unassembled WGS sequence"/>
</dbReference>
<sequence length="669" mass="73375">MTDKISCPTLNVVLVKAIRALCEVTIKFDHTLEITGSLHIRSDGDKVLTCLLNEDCIKSPASPHLNDITLKLNLVNAALALNNIGVIHSNNNANNSSNNSLSQVTNDSLRNLSLQQNISLKNQNFFSVDAFTSRPLAVLSVSDTNNNGNNAANNGNNNPTNMLASNVNPFIINQIISPGDTNNNNNVMTTGTNNSSNNNVGKISKNARTAGGGTRCKKRVDTVARTLANIKNASNDHHQQQQQQALDYNNQIDAPIKLPDIQTLAHRLPSYEVATGDLDTQGQKFKVKSPGAVAMVALKHSPSTIKKENNGNHQMEDSKMDAKLLNATSQQQQQQKGQNRVKKFQCMFCGIFLSTKCYLKNHVNAMHTRLHVYKCDLCEHSFYSAGAMRIHKLRNHWIDSKKHRCSECNESFLLPIELRKHIQKRHASIANNVNVALTAINNNNSNNNNFINNSNNNNSLNANNTIGNNVSINEVAGSSGIKSGFNDNSNNISNNGYMNVSGPGNNNNNNNTNNTNDNDGFDFTTAATSMNTYSLTTDNHSNNNFHKNINDYLAMNAGIINYTTINNNLVEVTDFNNNSSINNNNNIDGNNNNMIDHNNISNKKGAVNLTMNSDNQVLNDVEQMKIEPQDQQHDLVNKKRILSTSASVTSSLSSTTSLQNFASEINGPS</sequence>
<dbReference type="PANTHER" id="PTHR24379:SF127">
    <property type="entry name" value="BLOODY FINGERS-RELATED"/>
    <property type="match status" value="1"/>
</dbReference>
<dbReference type="GO" id="GO:0008270">
    <property type="term" value="F:zinc ion binding"/>
    <property type="evidence" value="ECO:0007669"/>
    <property type="project" value="UniProtKB-KW"/>
</dbReference>
<dbReference type="GO" id="GO:0043565">
    <property type="term" value="F:sequence-specific DNA binding"/>
    <property type="evidence" value="ECO:0000318"/>
    <property type="project" value="GO_Central"/>
</dbReference>
<keyword evidence="9" id="KW-1185">Reference proteome</keyword>
<reference evidence="8" key="3">
    <citation type="submission" date="2015-06" db="UniProtKB">
        <authorList>
            <consortium name="EnsemblMetazoa"/>
        </authorList>
    </citation>
    <scope>IDENTIFICATION</scope>
</reference>
<dbReference type="SMART" id="SM00355">
    <property type="entry name" value="ZnF_C2H2"/>
    <property type="match status" value="3"/>
</dbReference>
<evidence type="ECO:0000313" key="7">
    <source>
        <dbReference type="EMBL" id="ESO07581.1"/>
    </source>
</evidence>
<evidence type="ECO:0000256" key="2">
    <source>
        <dbReference type="ARBA" id="ARBA00022737"/>
    </source>
</evidence>
<reference evidence="7 9" key="2">
    <citation type="journal article" date="2013" name="Nature">
        <title>Insights into bilaterian evolution from three spiralian genomes.</title>
        <authorList>
            <person name="Simakov O."/>
            <person name="Marletaz F."/>
            <person name="Cho S.J."/>
            <person name="Edsinger-Gonzales E."/>
            <person name="Havlak P."/>
            <person name="Hellsten U."/>
            <person name="Kuo D.H."/>
            <person name="Larsson T."/>
            <person name="Lv J."/>
            <person name="Arendt D."/>
            <person name="Savage R."/>
            <person name="Osoegawa K."/>
            <person name="de Jong P."/>
            <person name="Grimwood J."/>
            <person name="Chapman J.A."/>
            <person name="Shapiro H."/>
            <person name="Aerts A."/>
            <person name="Otillar R.P."/>
            <person name="Terry A.Y."/>
            <person name="Boore J.L."/>
            <person name="Grigoriev I.V."/>
            <person name="Lindberg D.R."/>
            <person name="Seaver E.C."/>
            <person name="Weisblat D.A."/>
            <person name="Putnam N.H."/>
            <person name="Rokhsar D.S."/>
        </authorList>
    </citation>
    <scope>NUCLEOTIDE SEQUENCE</scope>
</reference>